<dbReference type="CTD" id="9818352"/>
<accession>A0A6A5H276</accession>
<proteinExistence type="predicted"/>
<feature type="region of interest" description="Disordered" evidence="1">
    <location>
        <begin position="105"/>
        <end position="126"/>
    </location>
</feature>
<comment type="caution">
    <text evidence="2">The sequence shown here is derived from an EMBL/GenBank/DDBJ whole genome shotgun (WGS) entry which is preliminary data.</text>
</comment>
<gene>
    <name evidence="2" type="ORF">GCK72_009135</name>
</gene>
<reference evidence="2 3" key="1">
    <citation type="submission" date="2019-12" db="EMBL/GenBank/DDBJ databases">
        <title>Chromosome-level assembly of the Caenorhabditis remanei genome.</title>
        <authorList>
            <person name="Teterina A.A."/>
            <person name="Willis J.H."/>
            <person name="Phillips P.C."/>
        </authorList>
    </citation>
    <scope>NUCLEOTIDE SEQUENCE [LARGE SCALE GENOMIC DNA]</scope>
    <source>
        <strain evidence="2 3">PX506</strain>
        <tissue evidence="2">Whole organism</tissue>
    </source>
</reference>
<dbReference type="KEGG" id="crq:GCK72_009135"/>
<evidence type="ECO:0000313" key="3">
    <source>
        <dbReference type="Proteomes" id="UP000483820"/>
    </source>
</evidence>
<dbReference type="Proteomes" id="UP000483820">
    <property type="component" value="Chromosome III"/>
</dbReference>
<dbReference type="RefSeq" id="XP_003103193.2">
    <property type="nucleotide sequence ID" value="XM_003103145.2"/>
</dbReference>
<dbReference type="AlphaFoldDB" id="A0A6A5H276"/>
<feature type="region of interest" description="Disordered" evidence="1">
    <location>
        <begin position="259"/>
        <end position="279"/>
    </location>
</feature>
<evidence type="ECO:0000256" key="1">
    <source>
        <dbReference type="SAM" id="MobiDB-lite"/>
    </source>
</evidence>
<dbReference type="GeneID" id="9818352"/>
<protein>
    <submittedName>
        <fullName evidence="2">Uncharacterized protein</fullName>
    </submittedName>
</protein>
<dbReference type="EMBL" id="WUAV01000003">
    <property type="protein sequence ID" value="KAF1760884.1"/>
    <property type="molecule type" value="Genomic_DNA"/>
</dbReference>
<name>A0A6A5H276_CAERE</name>
<evidence type="ECO:0000313" key="2">
    <source>
        <dbReference type="EMBL" id="KAF1760884.1"/>
    </source>
</evidence>
<organism evidence="2 3">
    <name type="scientific">Caenorhabditis remanei</name>
    <name type="common">Caenorhabditis vulgaris</name>
    <dbReference type="NCBI Taxonomy" id="31234"/>
    <lineage>
        <taxon>Eukaryota</taxon>
        <taxon>Metazoa</taxon>
        <taxon>Ecdysozoa</taxon>
        <taxon>Nematoda</taxon>
        <taxon>Chromadorea</taxon>
        <taxon>Rhabditida</taxon>
        <taxon>Rhabditina</taxon>
        <taxon>Rhabditomorpha</taxon>
        <taxon>Rhabditoidea</taxon>
        <taxon>Rhabditidae</taxon>
        <taxon>Peloderinae</taxon>
        <taxon>Caenorhabditis</taxon>
    </lineage>
</organism>
<feature type="compositionally biased region" description="Basic and acidic residues" evidence="1">
    <location>
        <begin position="259"/>
        <end position="272"/>
    </location>
</feature>
<sequence>MQLNDQAQEIEYLGTFKVQDPEMSEIVFDGPKKTFPAMDLKGRVNADGGFKDFEGPVERFELGPRASKDFPSSVHVDYQRPKKTKVVSSIKSLCEEVYAEIYPNRAPVTSNRPQDRRNVSQQGPDQQCRVIPTQFPAGLGTYTQNSTVGPMRIAPPQRQIERLLPVKTKLRIVATGISARNTEKAPYGEHQKSAPGFSTGSRMDSAPTAVFHGQITADQQCQMIPTELSSTVGPIRNAPGLQTMTTVAKFRILKCESFERKTKKSPPAEHQKNGRGFSTPPFMVPHPSQIEWHQNPAPPIMSSAPTPVVNSKVTLDKQGELSPPSVVSPPKVTVEQQGSRRIFYLPYNGPVKKERSIYDELMDPNFKPEVNDTQCTSQPAAEIQVVMKEPKNKKAENKKEEKKVVDKELEKGAIAALEYEDPVKQLKFEKYVKSMGKKYGHDFLGMLLWCQIPGLRLGCGGQIARRMN</sequence>